<dbReference type="Proteomes" id="UP001305414">
    <property type="component" value="Unassembled WGS sequence"/>
</dbReference>
<dbReference type="InterPro" id="IPR056632">
    <property type="entry name" value="DUF7730"/>
</dbReference>
<comment type="caution">
    <text evidence="2">The sequence shown here is derived from an EMBL/GenBank/DDBJ whole genome shotgun (WGS) entry which is preliminary data.</text>
</comment>
<dbReference type="Pfam" id="PF24864">
    <property type="entry name" value="DUF7730"/>
    <property type="match status" value="1"/>
</dbReference>
<dbReference type="PANTHER" id="PTHR38790">
    <property type="entry name" value="2EXR DOMAIN-CONTAINING PROTEIN-RELATED"/>
    <property type="match status" value="1"/>
</dbReference>
<protein>
    <recommendedName>
        <fullName evidence="1">DUF7730 domain-containing protein</fullName>
    </recommendedName>
</protein>
<reference evidence="2 3" key="1">
    <citation type="submission" date="2023-10" db="EMBL/GenBank/DDBJ databases">
        <title>Draft genome sequence of Xylaria bambusicola isolate GMP-LS, the root and basal stem rot pathogen of sugarcane in Indonesia.</title>
        <authorList>
            <person name="Selvaraj P."/>
            <person name="Muralishankar V."/>
            <person name="Muruganantham S."/>
            <person name="Sp S."/>
            <person name="Haryani S."/>
            <person name="Lau K.J.X."/>
            <person name="Naqvi N.I."/>
        </authorList>
    </citation>
    <scope>NUCLEOTIDE SEQUENCE [LARGE SCALE GENOMIC DNA]</scope>
    <source>
        <strain evidence="2">GMP-LS</strain>
    </source>
</reference>
<dbReference type="EMBL" id="JAWHQM010000040">
    <property type="protein sequence ID" value="KAK5634302.1"/>
    <property type="molecule type" value="Genomic_DNA"/>
</dbReference>
<feature type="domain" description="DUF7730" evidence="1">
    <location>
        <begin position="260"/>
        <end position="333"/>
    </location>
</feature>
<keyword evidence="3" id="KW-1185">Reference proteome</keyword>
<proteinExistence type="predicted"/>
<accession>A0AAN7URU1</accession>
<dbReference type="AlphaFoldDB" id="A0AAN7URU1"/>
<organism evidence="2 3">
    <name type="scientific">Xylaria bambusicola</name>
    <dbReference type="NCBI Taxonomy" id="326684"/>
    <lineage>
        <taxon>Eukaryota</taxon>
        <taxon>Fungi</taxon>
        <taxon>Dikarya</taxon>
        <taxon>Ascomycota</taxon>
        <taxon>Pezizomycotina</taxon>
        <taxon>Sordariomycetes</taxon>
        <taxon>Xylariomycetidae</taxon>
        <taxon>Xylariales</taxon>
        <taxon>Xylariaceae</taxon>
        <taxon>Xylaria</taxon>
    </lineage>
</organism>
<evidence type="ECO:0000259" key="1">
    <source>
        <dbReference type="Pfam" id="PF24864"/>
    </source>
</evidence>
<gene>
    <name evidence="2" type="ORF">RRF57_010016</name>
</gene>
<name>A0AAN7URU1_9PEZI</name>
<sequence length="432" mass="49327">MCHILENGENRLSVRFCARKIGGIIQQYSIGYPIAHLRKISSASRRDEGTRRLLESDSDSNRPIYGTERVVSGLRRLTESLSRRVEGNVPRPLYRHWVEVTDSDPPERYLQIDQGALEQRRRLSLDGEQKLSLGSLRNVVESTPKRCYILDLPAEIRCLIWEYVVGNRKIHIFYSNPINPWQEGDNTMPKLRCVECNYRPSPNGWENLGALNPTCPDCGVIWDSCAECRGKVDWRNTLSPDWNVLPPPGQWGTCSIVDIKREWQPLALLTTCRQTYTEGIHVLYSTNTFCFPLPAPWRGPPHAQPKPIEDFSSSILPQRLEQITRISIGIYFPKFKALNDVLAQNLPSLRYLELRARIPRGDYEANMDPDTGALSQLVFGVRSRVEGAKIVLRADLDHGVPPRLGTQLPEGLEIVVAPDQAWERSGFLFWRF</sequence>
<evidence type="ECO:0000313" key="2">
    <source>
        <dbReference type="EMBL" id="KAK5634302.1"/>
    </source>
</evidence>
<evidence type="ECO:0000313" key="3">
    <source>
        <dbReference type="Proteomes" id="UP001305414"/>
    </source>
</evidence>